<evidence type="ECO:0000313" key="3">
    <source>
        <dbReference type="Proteomes" id="UP001249959"/>
    </source>
</evidence>
<dbReference type="EMBL" id="JAVNWW010000001">
    <property type="protein sequence ID" value="MDU0807959.1"/>
    <property type="molecule type" value="Genomic_DNA"/>
</dbReference>
<reference evidence="2 3" key="1">
    <citation type="submission" date="2023-09" db="EMBL/GenBank/DDBJ databases">
        <title>Aquirufa genomes.</title>
        <authorList>
            <person name="Pitt A."/>
        </authorList>
    </citation>
    <scope>NUCLEOTIDE SEQUENCE [LARGE SCALE GENOMIC DNA]</scope>
    <source>
        <strain evidence="2 3">LEOWEIH-7C</strain>
    </source>
</reference>
<protein>
    <submittedName>
        <fullName evidence="2">Uncharacterized protein</fullName>
    </submittedName>
</protein>
<evidence type="ECO:0000313" key="2">
    <source>
        <dbReference type="EMBL" id="MDU0807959.1"/>
    </source>
</evidence>
<sequence>MKLSQILKIEIMEPTVIKRILIGIIIYLMTFASLYGQTTSESNKMSQRTFAQKNKLDPFYYFGNKIKKSKTHCYEILENDLVADVPVPADVLCRNNYGIFAFKINSRGKIEKLAYEGDLDSSIVRKIKLNIRKTEGNYTRPSKSNQESFHWFVLPFISNGYHLGSFSCANSIKLEIEFNLESKRARSYLNIIEFLPDFPSLTVLHNMDHLNEMIKTGLLKGERL</sequence>
<gene>
    <name evidence="2" type="ORF">PQG45_02790</name>
</gene>
<comment type="caution">
    <text evidence="2">The sequence shown here is derived from an EMBL/GenBank/DDBJ whole genome shotgun (WGS) entry which is preliminary data.</text>
</comment>
<accession>A0ABU3TQ21</accession>
<keyword evidence="1" id="KW-1133">Transmembrane helix</keyword>
<dbReference type="RefSeq" id="WP_316070253.1">
    <property type="nucleotide sequence ID" value="NZ_JAVNWW010000001.1"/>
</dbReference>
<name>A0ABU3TQ21_9BACT</name>
<keyword evidence="3" id="KW-1185">Reference proteome</keyword>
<proteinExistence type="predicted"/>
<keyword evidence="1" id="KW-0472">Membrane</keyword>
<organism evidence="2 3">
    <name type="scientific">Aquirufa regiilacus</name>
    <dbReference type="NCBI Taxonomy" id="3024868"/>
    <lineage>
        <taxon>Bacteria</taxon>
        <taxon>Pseudomonadati</taxon>
        <taxon>Bacteroidota</taxon>
        <taxon>Cytophagia</taxon>
        <taxon>Cytophagales</taxon>
        <taxon>Flectobacillaceae</taxon>
        <taxon>Aquirufa</taxon>
    </lineage>
</organism>
<feature type="transmembrane region" description="Helical" evidence="1">
    <location>
        <begin position="20"/>
        <end position="38"/>
    </location>
</feature>
<keyword evidence="1" id="KW-0812">Transmembrane</keyword>
<evidence type="ECO:0000256" key="1">
    <source>
        <dbReference type="SAM" id="Phobius"/>
    </source>
</evidence>
<dbReference type="Proteomes" id="UP001249959">
    <property type="component" value="Unassembled WGS sequence"/>
</dbReference>